<evidence type="ECO:0000256" key="1">
    <source>
        <dbReference type="SAM" id="MobiDB-lite"/>
    </source>
</evidence>
<dbReference type="KEGG" id="mrr:Moror_17540"/>
<dbReference type="Proteomes" id="UP000017559">
    <property type="component" value="Unassembled WGS sequence"/>
</dbReference>
<dbReference type="EMBL" id="AWSO01000024">
    <property type="protein sequence ID" value="ESK97540.1"/>
    <property type="molecule type" value="Genomic_DNA"/>
</dbReference>
<evidence type="ECO:0000313" key="3">
    <source>
        <dbReference type="Proteomes" id="UP000017559"/>
    </source>
</evidence>
<protein>
    <submittedName>
        <fullName evidence="2">Uncharacterized protein</fullName>
    </submittedName>
</protein>
<keyword evidence="3" id="KW-1185">Reference proteome</keyword>
<dbReference type="AlphaFoldDB" id="V2XYD4"/>
<gene>
    <name evidence="2" type="ORF">Moror_17540</name>
</gene>
<reference evidence="2 3" key="1">
    <citation type="journal article" date="2014" name="BMC Genomics">
        <title>Genome and secretome analysis of the hemibiotrophic fungal pathogen, Moniliophthora roreri, which causes frosty pod rot disease of cacao: mechanisms of the biotrophic and necrotrophic phases.</title>
        <authorList>
            <person name="Meinhardt L.W."/>
            <person name="Costa G.G.L."/>
            <person name="Thomazella D.P.T."/>
            <person name="Teixeira P.J.P.L."/>
            <person name="Carazzolle M.F."/>
            <person name="Schuster S.C."/>
            <person name="Carlson J.E."/>
            <person name="Guiltinan M.J."/>
            <person name="Mieczkowski P."/>
            <person name="Farmer A."/>
            <person name="Ramaraj T."/>
            <person name="Crozier J."/>
            <person name="Davis R.E."/>
            <person name="Shao J."/>
            <person name="Melnick R.L."/>
            <person name="Pereira G.A.G."/>
            <person name="Bailey B.A."/>
        </authorList>
    </citation>
    <scope>NUCLEOTIDE SEQUENCE [LARGE SCALE GENOMIC DNA]</scope>
    <source>
        <strain evidence="2 3">MCA 2997</strain>
    </source>
</reference>
<comment type="caution">
    <text evidence="2">The sequence shown here is derived from an EMBL/GenBank/DDBJ whole genome shotgun (WGS) entry which is preliminary data.</text>
</comment>
<proteinExistence type="predicted"/>
<dbReference type="HOGENOM" id="CLU_637911_0_0_1"/>
<feature type="compositionally biased region" description="Polar residues" evidence="1">
    <location>
        <begin position="152"/>
        <end position="179"/>
    </location>
</feature>
<feature type="compositionally biased region" description="Polar residues" evidence="1">
    <location>
        <begin position="292"/>
        <end position="327"/>
    </location>
</feature>
<organism evidence="2 3">
    <name type="scientific">Moniliophthora roreri (strain MCA 2997)</name>
    <name type="common">Cocoa frosty pod rot fungus</name>
    <name type="synonym">Crinipellis roreri</name>
    <dbReference type="NCBI Taxonomy" id="1381753"/>
    <lineage>
        <taxon>Eukaryota</taxon>
        <taxon>Fungi</taxon>
        <taxon>Dikarya</taxon>
        <taxon>Basidiomycota</taxon>
        <taxon>Agaricomycotina</taxon>
        <taxon>Agaricomycetes</taxon>
        <taxon>Agaricomycetidae</taxon>
        <taxon>Agaricales</taxon>
        <taxon>Marasmiineae</taxon>
        <taxon>Marasmiaceae</taxon>
        <taxon>Moniliophthora</taxon>
    </lineage>
</organism>
<feature type="compositionally biased region" description="Low complexity" evidence="1">
    <location>
        <begin position="188"/>
        <end position="213"/>
    </location>
</feature>
<feature type="compositionally biased region" description="Low complexity" evidence="1">
    <location>
        <begin position="345"/>
        <end position="357"/>
    </location>
</feature>
<name>V2XYD4_MONRO</name>
<feature type="compositionally biased region" description="Polar residues" evidence="1">
    <location>
        <begin position="245"/>
        <end position="283"/>
    </location>
</feature>
<feature type="compositionally biased region" description="Low complexity" evidence="1">
    <location>
        <begin position="124"/>
        <end position="134"/>
    </location>
</feature>
<feature type="compositionally biased region" description="Low complexity" evidence="1">
    <location>
        <begin position="328"/>
        <end position="338"/>
    </location>
</feature>
<evidence type="ECO:0000313" key="2">
    <source>
        <dbReference type="EMBL" id="ESK97540.1"/>
    </source>
</evidence>
<feature type="region of interest" description="Disordered" evidence="1">
    <location>
        <begin position="124"/>
        <end position="361"/>
    </location>
</feature>
<dbReference type="OrthoDB" id="3217643at2759"/>
<sequence length="430" mass="45467">MCYPEGSVQHAINVCPMCKVFPHPNRCPHVREVCRNRGLHPRADFLYLKNAEVETFNGCGYCKWARTEPPATRAGLNNPGWPGCCRPPAPSEYRMIPAADWRSVSIVHNVALPPEVKSALEILSPKPTSTSSPTLRSGVSKSAIPPLDRRSSGSNSPPTKSATVPSKSFTPPSIATSKSRPGGSPKQASASLSASLSRASGSAALSGGPASSLDQPPRRPAIIDTSEKSILRSGHSSPGRKQIDLDNSVTPRRNSGSRSTNVNTTPNSASAKGTGESRSSPGVSSERRRGASVSTVSTNSPPKSSQATKTATTPAAFNLPRTSQKEAGNNSSASSNNGSDDRSSDSMSDSTITSDGGFTDYLSDESEAELQRQAEARAALLAQNQAEELEFRAARQQLAHVDLRPPKSWNPANITNNNSAPRLVQTGKTM</sequence>
<accession>V2XYD4</accession>